<reference evidence="1 2" key="1">
    <citation type="submission" date="2016-07" db="EMBL/GenBank/DDBJ databases">
        <title>Characterization of isolates of Eisenbergiella tayi derived from blood cultures, using whole genome sequencing.</title>
        <authorList>
            <person name="Burdz T."/>
            <person name="Wiebe D."/>
            <person name="Huynh C."/>
            <person name="Bernard K."/>
        </authorList>
    </citation>
    <scope>NUCLEOTIDE SEQUENCE [LARGE SCALE GENOMIC DNA]</scope>
    <source>
        <strain evidence="1 2">NML 110608</strain>
    </source>
</reference>
<protein>
    <submittedName>
        <fullName evidence="1">Uncharacterized protein</fullName>
    </submittedName>
</protein>
<dbReference type="AlphaFoldDB" id="A0A1E3A3Z8"/>
<sequence>MEKFPYVIGQRAEIFHNGEWKKGEIINGYRFQDGIVTIRTDNGETIWCGEARKDLYKPITENLSAVTGRTEQCMKEKSKILECALEG</sequence>
<gene>
    <name evidence="1" type="ORF">BEI61_03991</name>
</gene>
<evidence type="ECO:0000313" key="1">
    <source>
        <dbReference type="EMBL" id="ODM03197.1"/>
    </source>
</evidence>
<name>A0A1E3A3Z8_9FIRM</name>
<evidence type="ECO:0000313" key="2">
    <source>
        <dbReference type="Proteomes" id="UP000094067"/>
    </source>
</evidence>
<comment type="caution">
    <text evidence="1">The sequence shown here is derived from an EMBL/GenBank/DDBJ whole genome shotgun (WGS) entry which is preliminary data.</text>
</comment>
<organism evidence="1 2">
    <name type="scientific">Eisenbergiella tayi</name>
    <dbReference type="NCBI Taxonomy" id="1432052"/>
    <lineage>
        <taxon>Bacteria</taxon>
        <taxon>Bacillati</taxon>
        <taxon>Bacillota</taxon>
        <taxon>Clostridia</taxon>
        <taxon>Lachnospirales</taxon>
        <taxon>Lachnospiraceae</taxon>
        <taxon>Eisenbergiella</taxon>
    </lineage>
</organism>
<dbReference type="RefSeq" id="WP_141703230.1">
    <property type="nucleotide sequence ID" value="NZ_MCGH01000003.1"/>
</dbReference>
<proteinExistence type="predicted"/>
<dbReference type="EMBL" id="MCGH01000003">
    <property type="protein sequence ID" value="ODM03197.1"/>
    <property type="molecule type" value="Genomic_DNA"/>
</dbReference>
<accession>A0A1E3A3Z8</accession>
<dbReference type="Proteomes" id="UP000094067">
    <property type="component" value="Unassembled WGS sequence"/>
</dbReference>